<gene>
    <name evidence="1" type="ORF">HICCMSTLAB_LOCUS4224</name>
</gene>
<evidence type="ECO:0000313" key="1">
    <source>
        <dbReference type="EMBL" id="CAG5084895.1"/>
    </source>
</evidence>
<reference evidence="1" key="1">
    <citation type="submission" date="2021-04" db="EMBL/GenBank/DDBJ databases">
        <authorList>
            <person name="Chebbi M.A.C M."/>
        </authorList>
    </citation>
    <scope>NUCLEOTIDE SEQUENCE</scope>
</reference>
<dbReference type="OrthoDB" id="10045355at2759"/>
<name>A0A8J2H9R3_COTCN</name>
<sequence>MDPQIFAQSLKREAALYIAKLFDLPDLPRSRVHDITNGFTQFLNNSPITILFMHLLNSLEFLNESPNNLLAMKTMLALILNPFEELRTEHQCLQHFEDTDTYIPPIEVVVGTKKRYKNIKDEIISTNENITVQVIPLQQVLQKFFELPNVFELTLTYISNLENEKILYSNIIQGLKWREKKNFGERIVFPILFYQDDYETNNPLGSRKGLGKLGTVYIIIPCLPPSLRSKVENIFLLSLHKCDDLQYVTLKTMLSRAIVELKSLESTGITIRTSSGQHQIYFSLAGVIGDNLAIHSMLGFVGSFSSHYPCRFCLINRADINSTFDESDCILRTDENYKND</sequence>
<accession>A0A8J2H9R3</accession>
<dbReference type="Proteomes" id="UP000786811">
    <property type="component" value="Unassembled WGS sequence"/>
</dbReference>
<organism evidence="1 2">
    <name type="scientific">Cotesia congregata</name>
    <name type="common">Parasitoid wasp</name>
    <name type="synonym">Apanteles congregatus</name>
    <dbReference type="NCBI Taxonomy" id="51543"/>
    <lineage>
        <taxon>Eukaryota</taxon>
        <taxon>Metazoa</taxon>
        <taxon>Ecdysozoa</taxon>
        <taxon>Arthropoda</taxon>
        <taxon>Hexapoda</taxon>
        <taxon>Insecta</taxon>
        <taxon>Pterygota</taxon>
        <taxon>Neoptera</taxon>
        <taxon>Endopterygota</taxon>
        <taxon>Hymenoptera</taxon>
        <taxon>Apocrita</taxon>
        <taxon>Ichneumonoidea</taxon>
        <taxon>Braconidae</taxon>
        <taxon>Microgastrinae</taxon>
        <taxon>Cotesia</taxon>
    </lineage>
</organism>
<dbReference type="AlphaFoldDB" id="A0A8J2H9R3"/>
<comment type="caution">
    <text evidence="1">The sequence shown here is derived from an EMBL/GenBank/DDBJ whole genome shotgun (WGS) entry which is preliminary data.</text>
</comment>
<proteinExistence type="predicted"/>
<keyword evidence="2" id="KW-1185">Reference proteome</keyword>
<dbReference type="EMBL" id="CAJNRD030001118">
    <property type="protein sequence ID" value="CAG5084895.1"/>
    <property type="molecule type" value="Genomic_DNA"/>
</dbReference>
<evidence type="ECO:0000313" key="2">
    <source>
        <dbReference type="Proteomes" id="UP000786811"/>
    </source>
</evidence>
<protein>
    <submittedName>
        <fullName evidence="1">Uncharacterized protein</fullName>
    </submittedName>
</protein>